<dbReference type="EMBL" id="CP002047">
    <property type="protein sequence ID" value="ADI03521.1"/>
    <property type="molecule type" value="Genomic_DNA"/>
</dbReference>
<evidence type="ECO:0000313" key="2">
    <source>
        <dbReference type="EMBL" id="ADI03521.1"/>
    </source>
</evidence>
<dbReference type="PATRIC" id="fig|749414.3.peg.413"/>
<evidence type="ECO:0000313" key="3">
    <source>
        <dbReference type="Proteomes" id="UP000000377"/>
    </source>
</evidence>
<sequence length="134" mass="14028">MAWLPGRVGTVCRAGSTSGWSPQAATADTTASRTAMDTNCAVSGMLRGRRGDSGQPARDGADAADGVHGVEHRAAVLLLDGDRLGVHRHGRTPSALTVRLPRRRTSSPPAWLPASAPSSLSNTGFGQIFGVRRW</sequence>
<dbReference type="KEGG" id="sbh:SBI_00400"/>
<reference evidence="2 3" key="1">
    <citation type="journal article" date="2010" name="J. Bacteriol.">
        <title>Genome sequence of the milbemycin-producing bacterium Streptomyces bingchenggensis.</title>
        <authorList>
            <person name="Wang X.J."/>
            <person name="Yan Y.J."/>
            <person name="Zhang B."/>
            <person name="An J."/>
            <person name="Wang J.J."/>
            <person name="Tian J."/>
            <person name="Jiang L."/>
            <person name="Chen Y.H."/>
            <person name="Huang S.X."/>
            <person name="Yin M."/>
            <person name="Zhang J."/>
            <person name="Gao A.L."/>
            <person name="Liu C.X."/>
            <person name="Zhu Z.X."/>
            <person name="Xiang W.S."/>
        </authorList>
    </citation>
    <scope>NUCLEOTIDE SEQUENCE [LARGE SCALE GENOMIC DNA]</scope>
    <source>
        <strain evidence="2 3">BCW-1</strain>
    </source>
</reference>
<evidence type="ECO:0000256" key="1">
    <source>
        <dbReference type="SAM" id="MobiDB-lite"/>
    </source>
</evidence>
<organism evidence="2 3">
    <name type="scientific">Streptomyces bingchenggensis (strain BCW-1)</name>
    <dbReference type="NCBI Taxonomy" id="749414"/>
    <lineage>
        <taxon>Bacteria</taxon>
        <taxon>Bacillati</taxon>
        <taxon>Actinomycetota</taxon>
        <taxon>Actinomycetes</taxon>
        <taxon>Kitasatosporales</taxon>
        <taxon>Streptomycetaceae</taxon>
        <taxon>Streptomyces</taxon>
    </lineage>
</organism>
<dbReference type="RefSeq" id="WP_014173000.1">
    <property type="nucleotide sequence ID" value="NC_016582.1"/>
</dbReference>
<name>D7BYJ3_STRBB</name>
<dbReference type="HOGENOM" id="CLU_1894936_0_0_11"/>
<protein>
    <submittedName>
        <fullName evidence="2">Uncharacterized protein</fullName>
    </submittedName>
</protein>
<gene>
    <name evidence="2" type="ordered locus">SBI_00400</name>
</gene>
<feature type="region of interest" description="Disordered" evidence="1">
    <location>
        <begin position="44"/>
        <end position="66"/>
    </location>
</feature>
<dbReference type="Proteomes" id="UP000000377">
    <property type="component" value="Chromosome"/>
</dbReference>
<dbReference type="AlphaFoldDB" id="D7BYJ3"/>
<keyword evidence="3" id="KW-1185">Reference proteome</keyword>
<accession>D7BYJ3</accession>
<proteinExistence type="predicted"/>